<organism evidence="7 8">
    <name type="scientific">Nocardioides vastitatis</name>
    <dbReference type="NCBI Taxonomy" id="2568655"/>
    <lineage>
        <taxon>Bacteria</taxon>
        <taxon>Bacillati</taxon>
        <taxon>Actinomycetota</taxon>
        <taxon>Actinomycetes</taxon>
        <taxon>Propionibacteriales</taxon>
        <taxon>Nocardioidaceae</taxon>
        <taxon>Nocardioides</taxon>
    </lineage>
</organism>
<evidence type="ECO:0000259" key="6">
    <source>
        <dbReference type="PROSITE" id="PS51900"/>
    </source>
</evidence>
<feature type="domain" description="Tyr recombinase" evidence="5">
    <location>
        <begin position="179"/>
        <end position="383"/>
    </location>
</feature>
<evidence type="ECO:0000259" key="5">
    <source>
        <dbReference type="PROSITE" id="PS51898"/>
    </source>
</evidence>
<reference evidence="8" key="1">
    <citation type="journal article" date="2019" name="Int. J. Syst. Evol. Microbiol.">
        <title>The Global Catalogue of Microorganisms (GCM) 10K type strain sequencing project: providing services to taxonomists for standard genome sequencing and annotation.</title>
        <authorList>
            <consortium name="The Broad Institute Genomics Platform"/>
            <consortium name="The Broad Institute Genome Sequencing Center for Infectious Disease"/>
            <person name="Wu L."/>
            <person name="Ma J."/>
        </authorList>
    </citation>
    <scope>NUCLEOTIDE SEQUENCE [LARGE SCALE GENOMIC DNA]</scope>
    <source>
        <strain evidence="8">YIM 94188</strain>
    </source>
</reference>
<dbReference type="Pfam" id="PF00589">
    <property type="entry name" value="Phage_integrase"/>
    <property type="match status" value="1"/>
</dbReference>
<name>A0ABW0ZMV8_9ACTN</name>
<dbReference type="Proteomes" id="UP001596072">
    <property type="component" value="Unassembled WGS sequence"/>
</dbReference>
<dbReference type="SUPFAM" id="SSF56349">
    <property type="entry name" value="DNA breaking-rejoining enzymes"/>
    <property type="match status" value="1"/>
</dbReference>
<proteinExistence type="inferred from homology"/>
<evidence type="ECO:0000256" key="2">
    <source>
        <dbReference type="ARBA" id="ARBA00023125"/>
    </source>
</evidence>
<evidence type="ECO:0000313" key="7">
    <source>
        <dbReference type="EMBL" id="MFC5730936.1"/>
    </source>
</evidence>
<evidence type="ECO:0000256" key="3">
    <source>
        <dbReference type="ARBA" id="ARBA00023172"/>
    </source>
</evidence>
<gene>
    <name evidence="7" type="ORF">ACFPQB_18590</name>
</gene>
<dbReference type="Gene3D" id="1.10.150.130">
    <property type="match status" value="1"/>
</dbReference>
<dbReference type="InterPro" id="IPR013762">
    <property type="entry name" value="Integrase-like_cat_sf"/>
</dbReference>
<keyword evidence="2 4" id="KW-0238">DNA-binding</keyword>
<evidence type="ECO:0000256" key="4">
    <source>
        <dbReference type="PROSITE-ProRule" id="PRU01248"/>
    </source>
</evidence>
<dbReference type="Gene3D" id="1.10.443.10">
    <property type="entry name" value="Intergrase catalytic core"/>
    <property type="match status" value="1"/>
</dbReference>
<dbReference type="InterPro" id="IPR050090">
    <property type="entry name" value="Tyrosine_recombinase_XerCD"/>
</dbReference>
<dbReference type="PANTHER" id="PTHR30349:SF41">
    <property type="entry name" value="INTEGRASE_RECOMBINASE PROTEIN MJ0367-RELATED"/>
    <property type="match status" value="1"/>
</dbReference>
<keyword evidence="8" id="KW-1185">Reference proteome</keyword>
<dbReference type="CDD" id="cd01189">
    <property type="entry name" value="INT_ICEBs1_C_like"/>
    <property type="match status" value="1"/>
</dbReference>
<evidence type="ECO:0000313" key="8">
    <source>
        <dbReference type="Proteomes" id="UP001596072"/>
    </source>
</evidence>
<dbReference type="InterPro" id="IPR002104">
    <property type="entry name" value="Integrase_catalytic"/>
</dbReference>
<dbReference type="InterPro" id="IPR044068">
    <property type="entry name" value="CB"/>
</dbReference>
<dbReference type="RefSeq" id="WP_136431096.1">
    <property type="nucleotide sequence ID" value="NZ_JBHSNS010000011.1"/>
</dbReference>
<dbReference type="PANTHER" id="PTHR30349">
    <property type="entry name" value="PHAGE INTEGRASE-RELATED"/>
    <property type="match status" value="1"/>
</dbReference>
<keyword evidence="3" id="KW-0233">DNA recombination</keyword>
<evidence type="ECO:0000256" key="1">
    <source>
        <dbReference type="ARBA" id="ARBA00008857"/>
    </source>
</evidence>
<protein>
    <submittedName>
        <fullName evidence="7">Tyrosine-type recombinase/integrase</fullName>
    </submittedName>
</protein>
<dbReference type="PROSITE" id="PS51898">
    <property type="entry name" value="TYR_RECOMBINASE"/>
    <property type="match status" value="1"/>
</dbReference>
<comment type="similarity">
    <text evidence="1">Belongs to the 'phage' integrase family.</text>
</comment>
<dbReference type="InterPro" id="IPR010998">
    <property type="entry name" value="Integrase_recombinase_N"/>
</dbReference>
<dbReference type="EMBL" id="JBHSNS010000011">
    <property type="protein sequence ID" value="MFC5730936.1"/>
    <property type="molecule type" value="Genomic_DNA"/>
</dbReference>
<dbReference type="InterPro" id="IPR011010">
    <property type="entry name" value="DNA_brk_join_enz"/>
</dbReference>
<sequence length="390" mass="42627">MADSSKMRNGLVKRGDTWSYVIRVPDPATGKTKPKWVGGFPNQRAAKEARDAARHQVHRGQYAEPSKLTVGDWLQQWLNTRTNQRPNTLSSYSDLVRLHVMPYPIAHVRLQALTPTMLSEHWRKVSTSGSRAGGPLSPRTVRYAHSIVRKAVNDAVGEHLQAPPMWSKVQLPRQAAAGSEPEAWGPDDLRAFLAATSGTRLWPLWVLMSHTGIRRGEALALRWEDVDVESGDVRVARGVSDVGKGPTYDLPKNSEARTVHAPQLVRSALREWRKAQAEDQLRAGVAWVGSQPESGALVFTMPDGRPVAPSYASKAFARAVKDSGAPALTLHGLRHTAATLLLRDGASVHLVARMLGHKDPSITLQVYSHAIPGDSNALADQLERIIGAAC</sequence>
<feature type="domain" description="Core-binding (CB)" evidence="6">
    <location>
        <begin position="68"/>
        <end position="156"/>
    </location>
</feature>
<dbReference type="PROSITE" id="PS51900">
    <property type="entry name" value="CB"/>
    <property type="match status" value="1"/>
</dbReference>
<accession>A0ABW0ZMV8</accession>
<comment type="caution">
    <text evidence="7">The sequence shown here is derived from an EMBL/GenBank/DDBJ whole genome shotgun (WGS) entry which is preliminary data.</text>
</comment>